<dbReference type="Proteomes" id="UP000249218">
    <property type="component" value="Unassembled WGS sequence"/>
</dbReference>
<organism evidence="2 3">
    <name type="scientific">Helicoverpa armigera</name>
    <name type="common">Cotton bollworm</name>
    <name type="synonym">Heliothis armigera</name>
    <dbReference type="NCBI Taxonomy" id="29058"/>
    <lineage>
        <taxon>Eukaryota</taxon>
        <taxon>Metazoa</taxon>
        <taxon>Ecdysozoa</taxon>
        <taxon>Arthropoda</taxon>
        <taxon>Hexapoda</taxon>
        <taxon>Insecta</taxon>
        <taxon>Pterygota</taxon>
        <taxon>Neoptera</taxon>
        <taxon>Endopterygota</taxon>
        <taxon>Lepidoptera</taxon>
        <taxon>Glossata</taxon>
        <taxon>Ditrysia</taxon>
        <taxon>Noctuoidea</taxon>
        <taxon>Noctuidae</taxon>
        <taxon>Heliothinae</taxon>
        <taxon>Helicoverpa</taxon>
    </lineage>
</organism>
<dbReference type="EMBL" id="KZ150111">
    <property type="protein sequence ID" value="PZC73335.1"/>
    <property type="molecule type" value="Genomic_DNA"/>
</dbReference>
<keyword evidence="1" id="KW-1133">Transmembrane helix</keyword>
<proteinExistence type="predicted"/>
<reference evidence="2 3" key="1">
    <citation type="journal article" date="2017" name="BMC Biol.">
        <title>Genomic innovations, transcriptional plasticity and gene loss underlying the evolution and divergence of two highly polyphagous and invasive Helicoverpa pest species.</title>
        <authorList>
            <person name="Pearce S.L."/>
            <person name="Clarke D.F."/>
            <person name="East P.D."/>
            <person name="Elfekih S."/>
            <person name="Gordon K.H."/>
            <person name="Jermiin L.S."/>
            <person name="McGaughran A."/>
            <person name="Oakeshott J.G."/>
            <person name="Papanikolaou A."/>
            <person name="Perera O.P."/>
            <person name="Rane R.V."/>
            <person name="Richards S."/>
            <person name="Tay W.T."/>
            <person name="Walsh T.K."/>
            <person name="Anderson A."/>
            <person name="Anderson C.J."/>
            <person name="Asgari S."/>
            <person name="Board P.G."/>
            <person name="Bretschneider A."/>
            <person name="Campbell P.M."/>
            <person name="Chertemps T."/>
            <person name="Christeller J.T."/>
            <person name="Coppin C.W."/>
            <person name="Downes S.J."/>
            <person name="Duan G."/>
            <person name="Farnsworth C.A."/>
            <person name="Good R.T."/>
            <person name="Han L.B."/>
            <person name="Han Y.C."/>
            <person name="Hatje K."/>
            <person name="Horne I."/>
            <person name="Huang Y.P."/>
            <person name="Hughes D.S."/>
            <person name="Jacquin-Joly E."/>
            <person name="James W."/>
            <person name="Jhangiani S."/>
            <person name="Kollmar M."/>
            <person name="Kuwar S.S."/>
            <person name="Li S."/>
            <person name="Liu N.Y."/>
            <person name="Maibeche M.T."/>
            <person name="Miller J.R."/>
            <person name="Montagne N."/>
            <person name="Perry T."/>
            <person name="Qu J."/>
            <person name="Song S.V."/>
            <person name="Sutton G.G."/>
            <person name="Vogel H."/>
            <person name="Walenz B.P."/>
            <person name="Xu W."/>
            <person name="Zhang H.J."/>
            <person name="Zou Z."/>
            <person name="Batterham P."/>
            <person name="Edwards O.R."/>
            <person name="Feyereisen R."/>
            <person name="Gibbs R.A."/>
            <person name="Heckel D.G."/>
            <person name="McGrath A."/>
            <person name="Robin C."/>
            <person name="Scherer S.E."/>
            <person name="Worley K.C."/>
            <person name="Wu Y.D."/>
        </authorList>
    </citation>
    <scope>NUCLEOTIDE SEQUENCE [LARGE SCALE GENOMIC DNA]</scope>
    <source>
        <strain evidence="2">Harm_GR_Male_#8</strain>
        <tissue evidence="2">Whole organism</tissue>
    </source>
</reference>
<feature type="transmembrane region" description="Helical" evidence="1">
    <location>
        <begin position="74"/>
        <end position="93"/>
    </location>
</feature>
<feature type="transmembrane region" description="Helical" evidence="1">
    <location>
        <begin position="161"/>
        <end position="185"/>
    </location>
</feature>
<keyword evidence="3" id="KW-1185">Reference proteome</keyword>
<dbReference type="AlphaFoldDB" id="A0A2W1BI00"/>
<protein>
    <recommendedName>
        <fullName evidence="4">Gustatory receptor</fullName>
    </recommendedName>
</protein>
<name>A0A2W1BI00_HELAM</name>
<dbReference type="OrthoDB" id="7490805at2759"/>
<evidence type="ECO:0000256" key="1">
    <source>
        <dbReference type="SAM" id="Phobius"/>
    </source>
</evidence>
<keyword evidence="1" id="KW-0812">Transmembrane</keyword>
<feature type="transmembrane region" description="Helical" evidence="1">
    <location>
        <begin position="113"/>
        <end position="132"/>
    </location>
</feature>
<evidence type="ECO:0008006" key="4">
    <source>
        <dbReference type="Google" id="ProtNLM"/>
    </source>
</evidence>
<evidence type="ECO:0000313" key="3">
    <source>
        <dbReference type="Proteomes" id="UP000249218"/>
    </source>
</evidence>
<keyword evidence="1" id="KW-0472">Membrane</keyword>
<feature type="transmembrane region" description="Helical" evidence="1">
    <location>
        <begin position="368"/>
        <end position="396"/>
    </location>
</feature>
<sequence length="399" mass="46317">MSLMCTVATALRSSLNTKKALDIGRLQNINVMPFPSNVVDKDVQSILLPLNLLQLLTFCPKYRIKNNVVYPNSLIAISIIVIATSIFVLSFVYRSYYLLSANVLPWFSDFSVYFDVIFYSIGFIMNCFFIIVQSKQNVQFVLIFQSLHSFLKETNLKNLVIWNWVFVILVLLVFHIIFIYLLVILKLPFHFLYYSILLNSLDFHIVYASRLMKLLEHKLILWNIQVLSCQGNIDESYGKRLFQAYIDMLQCYELVKVFFQQFVKVLVHSLFYIKASLDLFSMTVKLGQMHRIAMAALSISSIVIWLVKNLLWQIQLTVQCERFYSVILHSQDTCAIVLNSNGSEAEKRLCKNVRRVTRARFSKLRVCALFYVDASLQLSLMALLTDYIVVLLQFAFLDP</sequence>
<evidence type="ECO:0000313" key="2">
    <source>
        <dbReference type="EMBL" id="PZC73335.1"/>
    </source>
</evidence>
<feature type="transmembrane region" description="Helical" evidence="1">
    <location>
        <begin position="289"/>
        <end position="307"/>
    </location>
</feature>
<accession>A0A2W1BI00</accession>
<gene>
    <name evidence="2" type="primary">HaOG200859</name>
    <name evidence="2" type="ORF">B5X24_HaOG200859</name>
</gene>